<protein>
    <submittedName>
        <fullName evidence="2">Uncharacterized protein</fullName>
    </submittedName>
</protein>
<reference evidence="2 3" key="1">
    <citation type="journal article" name="Sci. Rep.">
        <title>Genome-scale phylogenetic analyses confirm Olpidium as the closest living zoosporic fungus to the non-flagellated, terrestrial fungi.</title>
        <authorList>
            <person name="Chang Y."/>
            <person name="Rochon D."/>
            <person name="Sekimoto S."/>
            <person name="Wang Y."/>
            <person name="Chovatia M."/>
            <person name="Sandor L."/>
            <person name="Salamov A."/>
            <person name="Grigoriev I.V."/>
            <person name="Stajich J.E."/>
            <person name="Spatafora J.W."/>
        </authorList>
    </citation>
    <scope>NUCLEOTIDE SEQUENCE [LARGE SCALE GENOMIC DNA]</scope>
    <source>
        <strain evidence="2">S191</strain>
    </source>
</reference>
<dbReference type="AlphaFoldDB" id="A0A8H7ZR14"/>
<feature type="compositionally biased region" description="Basic and acidic residues" evidence="1">
    <location>
        <begin position="344"/>
        <end position="358"/>
    </location>
</feature>
<evidence type="ECO:0000256" key="1">
    <source>
        <dbReference type="SAM" id="MobiDB-lite"/>
    </source>
</evidence>
<comment type="caution">
    <text evidence="2">The sequence shown here is derived from an EMBL/GenBank/DDBJ whole genome shotgun (WGS) entry which is preliminary data.</text>
</comment>
<keyword evidence="3" id="KW-1185">Reference proteome</keyword>
<organism evidence="2 3">
    <name type="scientific">Olpidium bornovanus</name>
    <dbReference type="NCBI Taxonomy" id="278681"/>
    <lineage>
        <taxon>Eukaryota</taxon>
        <taxon>Fungi</taxon>
        <taxon>Fungi incertae sedis</taxon>
        <taxon>Olpidiomycota</taxon>
        <taxon>Olpidiomycotina</taxon>
        <taxon>Olpidiomycetes</taxon>
        <taxon>Olpidiales</taxon>
        <taxon>Olpidiaceae</taxon>
        <taxon>Olpidium</taxon>
    </lineage>
</organism>
<dbReference type="EMBL" id="JAEFCI010009430">
    <property type="protein sequence ID" value="KAG5457816.1"/>
    <property type="molecule type" value="Genomic_DNA"/>
</dbReference>
<proteinExistence type="predicted"/>
<accession>A0A8H7ZR14</accession>
<name>A0A8H7ZR14_9FUNG</name>
<sequence>MPDSTTAWTFSFRPPERCTSFASVGRAADTCVYETKKESATLLSARNDQSTQDSPYANLAAGSCPGTGLTVSKWRCGSWWGSGAAGSGGSAMDRARLPAALCRGTQDCRLQYFPKPTLPVVVRNNKNWRIGTRQRFRFRASPRIEIPRCLQGTPQLHSLAHLLANVENVATKQLQKNRYSAFVDDVLGLLGRPGRDVHRVERRSADRPYLLAEAHRGRVAIWAATISSGRGEGRRRSSPDGQVTPLRDVLLPLLSPYLYGLLLPPPPQLVVPEGPFRFIQFAPLHLTAVATSLPRRLEVPADGFPGSDGGPDGAQADRYTAAGREAARGVGRRGRGKAGGSENGTRETRRTAWRDGPGRKASSGWRGICLELCARRAPTLLKVE</sequence>
<dbReference type="Proteomes" id="UP000673691">
    <property type="component" value="Unassembled WGS sequence"/>
</dbReference>
<evidence type="ECO:0000313" key="2">
    <source>
        <dbReference type="EMBL" id="KAG5457816.1"/>
    </source>
</evidence>
<feature type="region of interest" description="Disordered" evidence="1">
    <location>
        <begin position="324"/>
        <end position="363"/>
    </location>
</feature>
<evidence type="ECO:0000313" key="3">
    <source>
        <dbReference type="Proteomes" id="UP000673691"/>
    </source>
</evidence>
<gene>
    <name evidence="2" type="ORF">BJ554DRAFT_2080</name>
</gene>